<evidence type="ECO:0000313" key="3">
    <source>
        <dbReference type="Proteomes" id="UP000010366"/>
    </source>
</evidence>
<protein>
    <submittedName>
        <fullName evidence="2">Uncharacterized protein</fullName>
    </submittedName>
</protein>
<dbReference type="STRING" id="1173020.Cha6605_3068"/>
<dbReference type="HOGENOM" id="CLU_3381193_0_0_3"/>
<dbReference type="AlphaFoldDB" id="K9UI03"/>
<dbReference type="Proteomes" id="UP000010366">
    <property type="component" value="Chromosome"/>
</dbReference>
<dbReference type="EMBL" id="CP003600">
    <property type="protein sequence ID" value="AFY94091.1"/>
    <property type="molecule type" value="Genomic_DNA"/>
</dbReference>
<evidence type="ECO:0000256" key="1">
    <source>
        <dbReference type="SAM" id="MobiDB-lite"/>
    </source>
</evidence>
<keyword evidence="3" id="KW-1185">Reference proteome</keyword>
<evidence type="ECO:0000313" key="2">
    <source>
        <dbReference type="EMBL" id="AFY94091.1"/>
    </source>
</evidence>
<reference evidence="2 3" key="1">
    <citation type="submission" date="2012-05" db="EMBL/GenBank/DDBJ databases">
        <title>Finished chromosome of genome of Chamaesiphon sp. PCC 6605.</title>
        <authorList>
            <consortium name="US DOE Joint Genome Institute"/>
            <person name="Gugger M."/>
            <person name="Coursin T."/>
            <person name="Rippka R."/>
            <person name="Tandeau De Marsac N."/>
            <person name="Huntemann M."/>
            <person name="Wei C.-L."/>
            <person name="Han J."/>
            <person name="Detter J.C."/>
            <person name="Han C."/>
            <person name="Tapia R."/>
            <person name="Chen A."/>
            <person name="Kyrpides N."/>
            <person name="Mavromatis K."/>
            <person name="Markowitz V."/>
            <person name="Szeto E."/>
            <person name="Ivanova N."/>
            <person name="Pagani I."/>
            <person name="Pati A."/>
            <person name="Goodwin L."/>
            <person name="Nordberg H.P."/>
            <person name="Cantor M.N."/>
            <person name="Hua S.X."/>
            <person name="Woyke T."/>
            <person name="Kerfeld C.A."/>
        </authorList>
    </citation>
    <scope>NUCLEOTIDE SEQUENCE [LARGE SCALE GENOMIC DNA]</scope>
    <source>
        <strain evidence="3">ATCC 27169 / PCC 6605</strain>
    </source>
</reference>
<proteinExistence type="predicted"/>
<dbReference type="KEGG" id="cmp:Cha6605_3068"/>
<accession>K9UI03</accession>
<name>K9UI03_CHAP6</name>
<feature type="region of interest" description="Disordered" evidence="1">
    <location>
        <begin position="1"/>
        <end position="33"/>
    </location>
</feature>
<gene>
    <name evidence="2" type="ORF">Cha6605_3068</name>
</gene>
<sequence>MEKGRTEQPITINEPYTLPEMGEIWTDDDKFQT</sequence>
<organism evidence="2 3">
    <name type="scientific">Chamaesiphon minutus (strain ATCC 27169 / PCC 6605)</name>
    <dbReference type="NCBI Taxonomy" id="1173020"/>
    <lineage>
        <taxon>Bacteria</taxon>
        <taxon>Bacillati</taxon>
        <taxon>Cyanobacteriota</taxon>
        <taxon>Cyanophyceae</taxon>
        <taxon>Gomontiellales</taxon>
        <taxon>Chamaesiphonaceae</taxon>
        <taxon>Chamaesiphon</taxon>
    </lineage>
</organism>